<accession>A0A1M6BBF4</accession>
<dbReference type="InterPro" id="IPR003692">
    <property type="entry name" value="Hydantoinase_B"/>
</dbReference>
<protein>
    <submittedName>
        <fullName evidence="2">N-methylhydantoinase B</fullName>
    </submittedName>
</protein>
<dbReference type="GO" id="GO:0006749">
    <property type="term" value="P:glutathione metabolic process"/>
    <property type="evidence" value="ECO:0007669"/>
    <property type="project" value="TreeGrafter"/>
</dbReference>
<dbReference type="OrthoDB" id="102473at2"/>
<dbReference type="InterPro" id="IPR045079">
    <property type="entry name" value="Oxoprolinase-like"/>
</dbReference>
<keyword evidence="3" id="KW-1185">Reference proteome</keyword>
<organism evidence="2 3">
    <name type="scientific">Desulfofundulus thermosubterraneus DSM 16057</name>
    <dbReference type="NCBI Taxonomy" id="1121432"/>
    <lineage>
        <taxon>Bacteria</taxon>
        <taxon>Bacillati</taxon>
        <taxon>Bacillota</taxon>
        <taxon>Clostridia</taxon>
        <taxon>Eubacteriales</taxon>
        <taxon>Peptococcaceae</taxon>
        <taxon>Desulfofundulus</taxon>
    </lineage>
</organism>
<name>A0A1M6BBF4_9FIRM</name>
<dbReference type="GO" id="GO:0005829">
    <property type="term" value="C:cytosol"/>
    <property type="evidence" value="ECO:0007669"/>
    <property type="project" value="TreeGrafter"/>
</dbReference>
<sequence>MSQLDIDPVQLEVTRHALQSVAEEMGATLTRTALSPNIKDRRDCSTAIYTADGRLVAQAEHIPLHLGLMPAVVQAVLREYPLAKLEEGDAVIINDPYISGSHLPDICVISPVFYRNRPLALVANLAHHVDVGGAVPGSMSTTATEIFQEGIRIPPVKIRRRGKVNRELLKLVSHNLRTAREFHGDIQAQLTANDRGIKRLMELAERYGANALKEHMEQIISYTHRRLLAALEIIPPGTYEFEDFLESDGLEQNPINIRVAITRHDKGLTVDFSGTHPQVRGPVNATRGVTLACVYYVVKAVVDPDLPSSDGLNRAVEVVTPEGSLVNPVFPAPVAHANINTAQRIADVLLGALARAVPERVTAAGTGSMSNFTVGGVDPTTGTYYSYVETYGGGQGAKHNQDGMDGVHVHMTNTRNTPVEVIEQSYPLRVDRYALVPDSGGAGKHRGGLGMMREITVLRGDATVAVSTERAELPPWGLAGGLPGQQAKVRVVWPANSTLANSGLGGGPTGRLPEAATVGTETNGIQESKGGKFTCRVPAGTTIMLQTAGGGGYGNPLERDPELVRQDVLEGLVSWRAAKETYGVILSADLEVDYPATIQQREKLRQKGI</sequence>
<proteinExistence type="predicted"/>
<dbReference type="EMBL" id="FQZM01000004">
    <property type="protein sequence ID" value="SHI46059.1"/>
    <property type="molecule type" value="Genomic_DNA"/>
</dbReference>
<dbReference type="PANTHER" id="PTHR11365">
    <property type="entry name" value="5-OXOPROLINASE RELATED"/>
    <property type="match status" value="1"/>
</dbReference>
<evidence type="ECO:0000313" key="3">
    <source>
        <dbReference type="Proteomes" id="UP000184529"/>
    </source>
</evidence>
<evidence type="ECO:0000313" key="2">
    <source>
        <dbReference type="EMBL" id="SHI46059.1"/>
    </source>
</evidence>
<dbReference type="STRING" id="1121432.SAMN02745219_00377"/>
<reference evidence="3" key="1">
    <citation type="submission" date="2016-11" db="EMBL/GenBank/DDBJ databases">
        <authorList>
            <person name="Varghese N."/>
            <person name="Submissions S."/>
        </authorList>
    </citation>
    <scope>NUCLEOTIDE SEQUENCE [LARGE SCALE GENOMIC DNA]</scope>
    <source>
        <strain evidence="3">DSM 16057</strain>
    </source>
</reference>
<evidence type="ECO:0000259" key="1">
    <source>
        <dbReference type="Pfam" id="PF02538"/>
    </source>
</evidence>
<dbReference type="RefSeq" id="WP_072867063.1">
    <property type="nucleotide sequence ID" value="NZ_FQZM01000004.1"/>
</dbReference>
<gene>
    <name evidence="2" type="ORF">SAMN02745219_00377</name>
</gene>
<dbReference type="Proteomes" id="UP000184529">
    <property type="component" value="Unassembled WGS sequence"/>
</dbReference>
<dbReference type="PANTHER" id="PTHR11365:SF23">
    <property type="entry name" value="HYPOTHETICAL 5-OXOPROLINASE (EUROFUNG)-RELATED"/>
    <property type="match status" value="1"/>
</dbReference>
<feature type="domain" description="Hydantoinase B/oxoprolinase" evidence="1">
    <location>
        <begin position="7"/>
        <end position="556"/>
    </location>
</feature>
<dbReference type="GO" id="GO:0017168">
    <property type="term" value="F:5-oxoprolinase (ATP-hydrolyzing) activity"/>
    <property type="evidence" value="ECO:0007669"/>
    <property type="project" value="TreeGrafter"/>
</dbReference>
<dbReference type="Pfam" id="PF02538">
    <property type="entry name" value="Hydantoinase_B"/>
    <property type="match status" value="1"/>
</dbReference>
<dbReference type="AlphaFoldDB" id="A0A1M6BBF4"/>